<dbReference type="EMBL" id="MVBM01000004">
    <property type="protein sequence ID" value="OOK73474.1"/>
    <property type="molecule type" value="Genomic_DNA"/>
</dbReference>
<sequence>MRHIFSVTCLSHEGTLDDAICAIRLMPKRLLMTIRMISCPAARRPVRAETGSPVLL</sequence>
<evidence type="ECO:0000313" key="2">
    <source>
        <dbReference type="EMBL" id="OOK77092.1"/>
    </source>
</evidence>
<accession>A0A1V3X2F9</accession>
<proteinExistence type="predicted"/>
<evidence type="ECO:0000313" key="1">
    <source>
        <dbReference type="EMBL" id="OOK73474.1"/>
    </source>
</evidence>
<dbReference type="EMBL" id="MVBN01000003">
    <property type="protein sequence ID" value="OOK77092.1"/>
    <property type="molecule type" value="Genomic_DNA"/>
</dbReference>
<dbReference type="AlphaFoldDB" id="A0A1V3X2F9"/>
<dbReference type="Proteomes" id="UP000189229">
    <property type="component" value="Unassembled WGS sequence"/>
</dbReference>
<comment type="caution">
    <text evidence="1">The sequence shown here is derived from an EMBL/GenBank/DDBJ whole genome shotgun (WGS) entry which is preliminary data.</text>
</comment>
<dbReference type="Proteomes" id="UP000188532">
    <property type="component" value="Unassembled WGS sequence"/>
</dbReference>
<gene>
    <name evidence="2" type="ORF">BZL29_3979</name>
    <name evidence="1" type="ORF">BZL30_4758</name>
</gene>
<protein>
    <submittedName>
        <fullName evidence="1">Uncharacterized protein</fullName>
    </submittedName>
</protein>
<evidence type="ECO:0000313" key="4">
    <source>
        <dbReference type="Proteomes" id="UP000189229"/>
    </source>
</evidence>
<organism evidence="1 4">
    <name type="scientific">Mycobacterium kansasii</name>
    <dbReference type="NCBI Taxonomy" id="1768"/>
    <lineage>
        <taxon>Bacteria</taxon>
        <taxon>Bacillati</taxon>
        <taxon>Actinomycetota</taxon>
        <taxon>Actinomycetes</taxon>
        <taxon>Mycobacteriales</taxon>
        <taxon>Mycobacteriaceae</taxon>
        <taxon>Mycobacterium</taxon>
    </lineage>
</organism>
<evidence type="ECO:0000313" key="3">
    <source>
        <dbReference type="Proteomes" id="UP000188532"/>
    </source>
</evidence>
<reference evidence="3 4" key="1">
    <citation type="submission" date="2017-02" db="EMBL/GenBank/DDBJ databases">
        <title>Complete genome sequences of Mycobacterium kansasii strains isolated from rhesus macaques.</title>
        <authorList>
            <person name="Panda A."/>
            <person name="Nagaraj S."/>
            <person name="Zhao X."/>
            <person name="Tettelin H."/>
            <person name="Detolla L.J."/>
        </authorList>
    </citation>
    <scope>NUCLEOTIDE SEQUENCE [LARGE SCALE GENOMIC DNA]</scope>
    <source>
        <strain evidence="2 3">11-3469</strain>
        <strain evidence="1 4">11-3813</strain>
    </source>
</reference>
<name>A0A1V3X2F9_MYCKA</name>